<sequence length="210" mass="23227">MDAAPTFLTTLLTFPAVIPGILLAVLLVYWLFVIIGALDIDFLDFDMDVDGLEGGGFFGLFSAIGMVGVPITISLSLLILSWWIICVPTTWYLMQYLPTGWLQLIAGFVVLVIALIVAMRLTIFLIKPFRKLFITHAHQKVDLYGKLCVITTGRVDENFGQASYDDGGAGLILAVRAETPNNLRKGSNALIIEYNEAQQSYTVIDYNESR</sequence>
<feature type="transmembrane region" description="Helical" evidence="1">
    <location>
        <begin position="12"/>
        <end position="38"/>
    </location>
</feature>
<keyword evidence="1" id="KW-0812">Transmembrane</keyword>
<feature type="transmembrane region" description="Helical" evidence="1">
    <location>
        <begin position="58"/>
        <end position="85"/>
    </location>
</feature>
<reference evidence="2 3" key="1">
    <citation type="submission" date="2016-10" db="EMBL/GenBank/DDBJ databases">
        <authorList>
            <person name="de Groot N.N."/>
        </authorList>
    </citation>
    <scope>NUCLEOTIDE SEQUENCE [LARGE SCALE GENOMIC DNA]</scope>
    <source>
        <strain evidence="2">MBHS1</strain>
    </source>
</reference>
<proteinExistence type="predicted"/>
<keyword evidence="1" id="KW-1133">Transmembrane helix</keyword>
<dbReference type="EMBL" id="FMSV02000556">
    <property type="protein sequence ID" value="SEH08841.1"/>
    <property type="molecule type" value="Genomic_DNA"/>
</dbReference>
<accession>A0A1H6FHD0</accession>
<feature type="transmembrane region" description="Helical" evidence="1">
    <location>
        <begin position="105"/>
        <end position="126"/>
    </location>
</feature>
<evidence type="ECO:0000313" key="3">
    <source>
        <dbReference type="Proteomes" id="UP000236724"/>
    </source>
</evidence>
<protein>
    <recommendedName>
        <fullName evidence="4">Ubiquinone biosynthesis protein UbiH</fullName>
    </recommendedName>
</protein>
<organism evidence="2 3">
    <name type="scientific">Candidatus Venteria ishoeyi</name>
    <dbReference type="NCBI Taxonomy" id="1899563"/>
    <lineage>
        <taxon>Bacteria</taxon>
        <taxon>Pseudomonadati</taxon>
        <taxon>Pseudomonadota</taxon>
        <taxon>Gammaproteobacteria</taxon>
        <taxon>Thiotrichales</taxon>
        <taxon>Thiotrichaceae</taxon>
        <taxon>Venteria</taxon>
    </lineage>
</organism>
<dbReference type="Proteomes" id="UP000236724">
    <property type="component" value="Unassembled WGS sequence"/>
</dbReference>
<evidence type="ECO:0008006" key="4">
    <source>
        <dbReference type="Google" id="ProtNLM"/>
    </source>
</evidence>
<evidence type="ECO:0000313" key="2">
    <source>
        <dbReference type="EMBL" id="SEH08841.1"/>
    </source>
</evidence>
<keyword evidence="3" id="KW-1185">Reference proteome</keyword>
<gene>
    <name evidence="2" type="ORF">MBHS_04734</name>
</gene>
<keyword evidence="1" id="KW-0472">Membrane</keyword>
<dbReference type="AlphaFoldDB" id="A0A1H6FHD0"/>
<name>A0A1H6FHD0_9GAMM</name>
<evidence type="ECO:0000256" key="1">
    <source>
        <dbReference type="SAM" id="Phobius"/>
    </source>
</evidence>